<sequence length="196" mass="22342">MGVMIEYVFSWFTPTVLFCVLNLAIATLLITSTFRNTSNDKKQEASEDQLPTTPSLLQRVRSVNLSLFPDPFNYSPLTTHYNFPQNSPSLLQRVRSINFSFSSQKPTPPFPSLDEQQVEDLKCHVTRSKSVTCAEEEKKVGNHHHRGGGGGGRKLFRDEEENAVDKKADDFINKFREELKMQRVQSMEMLNRGVSI</sequence>
<dbReference type="PANTHER" id="PTHR33098">
    <property type="entry name" value="COTTON FIBER (DUF761)"/>
    <property type="match status" value="1"/>
</dbReference>
<organism evidence="4 5">
    <name type="scientific">Solanum pennellii</name>
    <name type="common">Tomato</name>
    <name type="synonym">Lycopersicon pennellii</name>
    <dbReference type="NCBI Taxonomy" id="28526"/>
    <lineage>
        <taxon>Eukaryota</taxon>
        <taxon>Viridiplantae</taxon>
        <taxon>Streptophyta</taxon>
        <taxon>Embryophyta</taxon>
        <taxon>Tracheophyta</taxon>
        <taxon>Spermatophyta</taxon>
        <taxon>Magnoliopsida</taxon>
        <taxon>eudicotyledons</taxon>
        <taxon>Gunneridae</taxon>
        <taxon>Pentapetalae</taxon>
        <taxon>asterids</taxon>
        <taxon>lamiids</taxon>
        <taxon>Solanales</taxon>
        <taxon>Solanaceae</taxon>
        <taxon>Solanoideae</taxon>
        <taxon>Solaneae</taxon>
        <taxon>Solanum</taxon>
        <taxon>Solanum subgen. Lycopersicon</taxon>
    </lineage>
</organism>
<evidence type="ECO:0000256" key="1">
    <source>
        <dbReference type="SAM" id="MobiDB-lite"/>
    </source>
</evidence>
<dbReference type="Proteomes" id="UP000694930">
    <property type="component" value="Chromosome 7"/>
</dbReference>
<feature type="region of interest" description="Disordered" evidence="1">
    <location>
        <begin position="135"/>
        <end position="160"/>
    </location>
</feature>
<reference evidence="5" key="2">
    <citation type="submission" date="2025-08" db="UniProtKB">
        <authorList>
            <consortium name="RefSeq"/>
        </authorList>
    </citation>
    <scope>IDENTIFICATION</scope>
</reference>
<name>A0ABM1H7V4_SOLPN</name>
<evidence type="ECO:0000259" key="3">
    <source>
        <dbReference type="Pfam" id="PF14364"/>
    </source>
</evidence>
<evidence type="ECO:0000313" key="5">
    <source>
        <dbReference type="RefSeq" id="XP_015081679.1"/>
    </source>
</evidence>
<keyword evidence="2" id="KW-1133">Transmembrane helix</keyword>
<dbReference type="Pfam" id="PF05553">
    <property type="entry name" value="DUF761"/>
    <property type="match status" value="1"/>
</dbReference>
<evidence type="ECO:0000313" key="4">
    <source>
        <dbReference type="Proteomes" id="UP000694930"/>
    </source>
</evidence>
<gene>
    <name evidence="5" type="primary">LOC107025406</name>
</gene>
<accession>A0ABM1H7V4</accession>
<dbReference type="RefSeq" id="XP_015081679.1">
    <property type="nucleotide sequence ID" value="XM_015226193.2"/>
</dbReference>
<proteinExistence type="predicted"/>
<feature type="domain" description="DUF4408" evidence="3">
    <location>
        <begin position="7"/>
        <end position="34"/>
    </location>
</feature>
<protein>
    <submittedName>
        <fullName evidence="5">Uncharacterized protein LOC107025406</fullName>
    </submittedName>
</protein>
<dbReference type="PANTHER" id="PTHR33098:SF86">
    <property type="entry name" value="DUF4408 DOMAIN-CONTAINING PROTEIN"/>
    <property type="match status" value="1"/>
</dbReference>
<feature type="transmembrane region" description="Helical" evidence="2">
    <location>
        <begin position="12"/>
        <end position="34"/>
    </location>
</feature>
<dbReference type="GeneID" id="107025406"/>
<reference evidence="4" key="1">
    <citation type="journal article" date="2014" name="Nat. Genet.">
        <title>The genome of the stress-tolerant wild tomato species Solanum pennellii.</title>
        <authorList>
            <person name="Bolger A."/>
            <person name="Scossa F."/>
            <person name="Bolger M.E."/>
            <person name="Lanz C."/>
            <person name="Maumus F."/>
            <person name="Tohge T."/>
            <person name="Quesneville H."/>
            <person name="Alseekh S."/>
            <person name="Sorensen I."/>
            <person name="Lichtenstein G."/>
            <person name="Fich E.A."/>
            <person name="Conte M."/>
            <person name="Keller H."/>
            <person name="Schneeberger K."/>
            <person name="Schwacke R."/>
            <person name="Ofner I."/>
            <person name="Vrebalov J."/>
            <person name="Xu Y."/>
            <person name="Osorio S."/>
            <person name="Aflitos S.A."/>
            <person name="Schijlen E."/>
            <person name="Jimenez-Gomez J.M."/>
            <person name="Ryngajllo M."/>
            <person name="Kimura S."/>
            <person name="Kumar R."/>
            <person name="Koenig D."/>
            <person name="Headland L.R."/>
            <person name="Maloof J.N."/>
            <person name="Sinha N."/>
            <person name="van Ham R.C."/>
            <person name="Lankhorst R.K."/>
            <person name="Mao L."/>
            <person name="Vogel A."/>
            <person name="Arsova B."/>
            <person name="Panstruga R."/>
            <person name="Fei Z."/>
            <person name="Rose J.K."/>
            <person name="Zamir D."/>
            <person name="Carrari F."/>
            <person name="Giovannoni J.J."/>
            <person name="Weigel D."/>
            <person name="Usadel B."/>
            <person name="Fernie A.R."/>
        </authorList>
    </citation>
    <scope>NUCLEOTIDE SEQUENCE [LARGE SCALE GENOMIC DNA]</scope>
    <source>
        <strain evidence="4">cv. LA0716</strain>
    </source>
</reference>
<dbReference type="InterPro" id="IPR008480">
    <property type="entry name" value="DUF761_pln"/>
</dbReference>
<dbReference type="InterPro" id="IPR025520">
    <property type="entry name" value="DUF4408"/>
</dbReference>
<keyword evidence="2" id="KW-0472">Membrane</keyword>
<keyword evidence="4" id="KW-1185">Reference proteome</keyword>
<keyword evidence="2" id="KW-0812">Transmembrane</keyword>
<dbReference type="Pfam" id="PF14364">
    <property type="entry name" value="DUF4408"/>
    <property type="match status" value="1"/>
</dbReference>
<evidence type="ECO:0000256" key="2">
    <source>
        <dbReference type="SAM" id="Phobius"/>
    </source>
</evidence>